<name>A0A370TNI4_9HELO</name>
<sequence>MINTFRTIPKALFRLSYGREINLRPWSLQRQTSFDVRPDSQGLVRPKALTQRPPNGASMRPNTTIQQNLLKRMKGQNVVVYSVAEGVVLPNDLIIVHERGDHYSLQATVPMSVEQLSAKITTFLQRSSTVLTKEQFIHYYPQATDTSDKGKV</sequence>
<organism evidence="2 3">
    <name type="scientific">Venustampulla echinocandica</name>
    <dbReference type="NCBI Taxonomy" id="2656787"/>
    <lineage>
        <taxon>Eukaryota</taxon>
        <taxon>Fungi</taxon>
        <taxon>Dikarya</taxon>
        <taxon>Ascomycota</taxon>
        <taxon>Pezizomycotina</taxon>
        <taxon>Leotiomycetes</taxon>
        <taxon>Helotiales</taxon>
        <taxon>Pleuroascaceae</taxon>
        <taxon>Venustampulla</taxon>
    </lineage>
</organism>
<dbReference type="Proteomes" id="UP000254866">
    <property type="component" value="Unassembled WGS sequence"/>
</dbReference>
<evidence type="ECO:0000313" key="2">
    <source>
        <dbReference type="EMBL" id="RDL37083.1"/>
    </source>
</evidence>
<dbReference type="GeneID" id="43597365"/>
<dbReference type="AlphaFoldDB" id="A0A370TNI4"/>
<dbReference type="EMBL" id="NPIC01000003">
    <property type="protein sequence ID" value="RDL37083.1"/>
    <property type="molecule type" value="Genomic_DNA"/>
</dbReference>
<comment type="caution">
    <text evidence="2">The sequence shown here is derived from an EMBL/GenBank/DDBJ whole genome shotgun (WGS) entry which is preliminary data.</text>
</comment>
<feature type="domain" description="Tse2 ADP-ribosyltransferase toxin" evidence="1">
    <location>
        <begin position="10"/>
        <end position="136"/>
    </location>
</feature>
<proteinExistence type="predicted"/>
<protein>
    <recommendedName>
        <fullName evidence="1">Tse2 ADP-ribosyltransferase toxin domain-containing protein</fullName>
    </recommendedName>
</protein>
<dbReference type="RefSeq" id="XP_031869739.1">
    <property type="nucleotide sequence ID" value="XM_032013139.1"/>
</dbReference>
<keyword evidence="3" id="KW-1185">Reference proteome</keyword>
<gene>
    <name evidence="2" type="ORF">BP5553_04516</name>
</gene>
<dbReference type="InterPro" id="IPR041018">
    <property type="entry name" value="ADPRTs_Tse2"/>
</dbReference>
<accession>A0A370TNI4</accession>
<dbReference type="OrthoDB" id="10266325at2759"/>
<evidence type="ECO:0000313" key="3">
    <source>
        <dbReference type="Proteomes" id="UP000254866"/>
    </source>
</evidence>
<reference evidence="2 3" key="1">
    <citation type="journal article" date="2018" name="IMA Fungus">
        <title>IMA Genome-F 9: Draft genome sequence of Annulohypoxylon stygium, Aspergillus mulundensis, Berkeleyomyces basicola (syn. Thielaviopsis basicola), Ceratocystis smalleyi, two Cercospora beticola strains, Coleophoma cylindrospora, Fusarium fracticaudum, Phialophora cf. hyalina, and Morchella septimelata.</title>
        <authorList>
            <person name="Wingfield B.D."/>
            <person name="Bills G.F."/>
            <person name="Dong Y."/>
            <person name="Huang W."/>
            <person name="Nel W.J."/>
            <person name="Swalarsk-Parry B.S."/>
            <person name="Vaghefi N."/>
            <person name="Wilken P.M."/>
            <person name="An Z."/>
            <person name="de Beer Z.W."/>
            <person name="De Vos L."/>
            <person name="Chen L."/>
            <person name="Duong T.A."/>
            <person name="Gao Y."/>
            <person name="Hammerbacher A."/>
            <person name="Kikkert J.R."/>
            <person name="Li Y."/>
            <person name="Li H."/>
            <person name="Li K."/>
            <person name="Li Q."/>
            <person name="Liu X."/>
            <person name="Ma X."/>
            <person name="Naidoo K."/>
            <person name="Pethybridge S.J."/>
            <person name="Sun J."/>
            <person name="Steenkamp E.T."/>
            <person name="van der Nest M.A."/>
            <person name="van Wyk S."/>
            <person name="Wingfield M.J."/>
            <person name="Xiong C."/>
            <person name="Yue Q."/>
            <person name="Zhang X."/>
        </authorList>
    </citation>
    <scope>NUCLEOTIDE SEQUENCE [LARGE SCALE GENOMIC DNA]</scope>
    <source>
        <strain evidence="2 3">BP 5553</strain>
    </source>
</reference>
<evidence type="ECO:0000259" key="1">
    <source>
        <dbReference type="Pfam" id="PF18648"/>
    </source>
</evidence>
<dbReference type="Pfam" id="PF18648">
    <property type="entry name" value="ADPRTs_Tse2"/>
    <property type="match status" value="1"/>
</dbReference>